<keyword evidence="1" id="KW-0472">Membrane</keyword>
<dbReference type="RefSeq" id="WP_135087729.1">
    <property type="nucleotide sequence ID" value="NZ_SPDV01000027.1"/>
</dbReference>
<dbReference type="OrthoDB" id="5189031at2"/>
<organism evidence="2 3">
    <name type="scientific">Sphingomonas parva</name>
    <dbReference type="NCBI Taxonomy" id="2555898"/>
    <lineage>
        <taxon>Bacteria</taxon>
        <taxon>Pseudomonadati</taxon>
        <taxon>Pseudomonadota</taxon>
        <taxon>Alphaproteobacteria</taxon>
        <taxon>Sphingomonadales</taxon>
        <taxon>Sphingomonadaceae</taxon>
        <taxon>Sphingomonas</taxon>
    </lineage>
</organism>
<feature type="transmembrane region" description="Helical" evidence="1">
    <location>
        <begin position="117"/>
        <end position="136"/>
    </location>
</feature>
<feature type="transmembrane region" description="Helical" evidence="1">
    <location>
        <begin position="91"/>
        <end position="111"/>
    </location>
</feature>
<keyword evidence="1" id="KW-0812">Transmembrane</keyword>
<evidence type="ECO:0000313" key="3">
    <source>
        <dbReference type="Proteomes" id="UP000298213"/>
    </source>
</evidence>
<sequence length="266" mass="27223">MSSPASPPVATRSSGQRLAIAALAVVQILVTLLPSAGIGAPIGERSDNVRTLITPAGWAFSIWGPLYAGSLAYAVYQLLPGQRDNGLLARIGWASAGAFLGNAAWALYVQFVAVDAVSAAIIAFTLACLLSIYRALAEARAFSRGERFLVALPLSALAAWLTAATIVNIAAALVHHGVDAGESAPLVAAAIVLVGGAIAAAAIWRGRGNPWYALVFLWALAGIHAAEAGRREVDAATLAAGVLVLAVTLARLAGPANRRHWLGGPA</sequence>
<comment type="caution">
    <text evidence="2">The sequence shown here is derived from an EMBL/GenBank/DDBJ whole genome shotgun (WGS) entry which is preliminary data.</text>
</comment>
<gene>
    <name evidence="2" type="ORF">E2493_13715</name>
</gene>
<dbReference type="PANTHER" id="PTHR33802">
    <property type="entry name" value="SI:CH211-161H7.5-RELATED"/>
    <property type="match status" value="1"/>
</dbReference>
<feature type="transmembrane region" description="Helical" evidence="1">
    <location>
        <begin position="211"/>
        <end position="229"/>
    </location>
</feature>
<name>A0A4Y8ZNX2_9SPHN</name>
<evidence type="ECO:0000313" key="2">
    <source>
        <dbReference type="EMBL" id="TFI57701.1"/>
    </source>
</evidence>
<feature type="transmembrane region" description="Helical" evidence="1">
    <location>
        <begin position="186"/>
        <end position="204"/>
    </location>
</feature>
<feature type="transmembrane region" description="Helical" evidence="1">
    <location>
        <begin position="55"/>
        <end position="79"/>
    </location>
</feature>
<keyword evidence="3" id="KW-1185">Reference proteome</keyword>
<keyword evidence="1" id="KW-1133">Transmembrane helix</keyword>
<evidence type="ECO:0008006" key="4">
    <source>
        <dbReference type="Google" id="ProtNLM"/>
    </source>
</evidence>
<dbReference type="EMBL" id="SPDV01000027">
    <property type="protein sequence ID" value="TFI57701.1"/>
    <property type="molecule type" value="Genomic_DNA"/>
</dbReference>
<dbReference type="AlphaFoldDB" id="A0A4Y8ZNX2"/>
<feature type="transmembrane region" description="Helical" evidence="1">
    <location>
        <begin position="235"/>
        <end position="253"/>
    </location>
</feature>
<protein>
    <recommendedName>
        <fullName evidence="4">Tryptophan-rich sensory protein</fullName>
    </recommendedName>
</protein>
<evidence type="ECO:0000256" key="1">
    <source>
        <dbReference type="SAM" id="Phobius"/>
    </source>
</evidence>
<reference evidence="2 3" key="1">
    <citation type="submission" date="2019-03" db="EMBL/GenBank/DDBJ databases">
        <title>Genome sequence of Sphingomonas sp. 17J27-24.</title>
        <authorList>
            <person name="Kim M."/>
            <person name="Maeng S."/>
            <person name="Sathiyaraj S."/>
        </authorList>
    </citation>
    <scope>NUCLEOTIDE SEQUENCE [LARGE SCALE GENOMIC DNA]</scope>
    <source>
        <strain evidence="2 3">17J27-24</strain>
    </source>
</reference>
<accession>A0A4Y8ZNX2</accession>
<feature type="transmembrane region" description="Helical" evidence="1">
    <location>
        <begin position="148"/>
        <end position="174"/>
    </location>
</feature>
<proteinExistence type="predicted"/>
<dbReference type="PANTHER" id="PTHR33802:SF1">
    <property type="entry name" value="XK-RELATED PROTEIN"/>
    <property type="match status" value="1"/>
</dbReference>
<dbReference type="Proteomes" id="UP000298213">
    <property type="component" value="Unassembled WGS sequence"/>
</dbReference>